<dbReference type="Proteomes" id="UP000694941">
    <property type="component" value="Unplaced"/>
</dbReference>
<proteinExistence type="predicted"/>
<feature type="region of interest" description="Disordered" evidence="1">
    <location>
        <begin position="257"/>
        <end position="279"/>
    </location>
</feature>
<sequence>MERVYFSETNISNDTETMKRLQLATDEERAEWKKMNQNYVKVGDFLVGVTPGDFYEGKHGYIVEMGNGLNFEIMLKTFLNSFCNVDLYVDGKMVACLQLKPHQRVNIDGPQDSDNKFVFLRAKDAPVEAGITFGLEDNGIIEAVFIPQKLGIQERVSVSTISVEEDECALNNQLLSILDNVLGHPEVLGEAGNAAETFHGDDERGISRSVEDNWCSGAVALQGKQSKKQKEKATDIETDENKKTIIYIRLVTKEDDDPVKLDPAKPIIPLASKKPPPLF</sequence>
<organism evidence="2 4">
    <name type="scientific">Limulus polyphemus</name>
    <name type="common">Atlantic horseshoe crab</name>
    <dbReference type="NCBI Taxonomy" id="6850"/>
    <lineage>
        <taxon>Eukaryota</taxon>
        <taxon>Metazoa</taxon>
        <taxon>Ecdysozoa</taxon>
        <taxon>Arthropoda</taxon>
        <taxon>Chelicerata</taxon>
        <taxon>Merostomata</taxon>
        <taxon>Xiphosura</taxon>
        <taxon>Limulidae</taxon>
        <taxon>Limulus</taxon>
    </lineage>
</organism>
<dbReference type="RefSeq" id="XP_013788672.1">
    <property type="nucleotide sequence ID" value="XM_013933218.2"/>
</dbReference>
<dbReference type="RefSeq" id="XP_013788670.1">
    <property type="nucleotide sequence ID" value="XM_013933216.2"/>
</dbReference>
<protein>
    <submittedName>
        <fullName evidence="3 4">Uncharacterized protein LOC106472564</fullName>
    </submittedName>
</protein>
<evidence type="ECO:0000256" key="1">
    <source>
        <dbReference type="SAM" id="MobiDB-lite"/>
    </source>
</evidence>
<keyword evidence="2" id="KW-1185">Reference proteome</keyword>
<evidence type="ECO:0000313" key="2">
    <source>
        <dbReference type="Proteomes" id="UP000694941"/>
    </source>
</evidence>
<dbReference type="GeneID" id="106472564"/>
<evidence type="ECO:0000313" key="3">
    <source>
        <dbReference type="RefSeq" id="XP_013788670.1"/>
    </source>
</evidence>
<evidence type="ECO:0000313" key="4">
    <source>
        <dbReference type="RefSeq" id="XP_013788672.1"/>
    </source>
</evidence>
<gene>
    <name evidence="3 4" type="primary">LOC106472564</name>
</gene>
<accession>A0ABM1BU33</accession>
<reference evidence="3 4" key="1">
    <citation type="submission" date="2025-05" db="UniProtKB">
        <authorList>
            <consortium name="RefSeq"/>
        </authorList>
    </citation>
    <scope>IDENTIFICATION</scope>
    <source>
        <tissue evidence="3 4">Muscle</tissue>
    </source>
</reference>
<name>A0ABM1BU33_LIMPO</name>